<keyword evidence="2" id="KW-1185">Reference proteome</keyword>
<sequence>MHVVQLVMNFCDHYRILHEVFDVLKRKVEAMEDIENDCVLFMDEMGIAQGYEHDRSLDYLFGSTTLPDTPDNVANHAFVFMVGGLNKRYIQVIAYHFTGRSVDGRLLKGVFNLIEMLHSISLRVLVVTSDMGSANRAVWRLLGLSSHRNSETVSSVPHPHLEGRLLHFMADPAHVIKNLRAQLLRVSCFYLSNETVNQQGLPGNKEVLEHDSDNDLKIANGLSAVHVSTGHFTKMKVSIPVQLFRDAPAGIRYIIQKGKLPAKAETTAWFFELLWRWYSLMSSRHPVFALSKIDVTKYKEAIATLHLAQHTLRHVKMGTAHWKPSQAGLLISTSVVLGLAEELL</sequence>
<comment type="caution">
    <text evidence="1">The sequence shown here is derived from an EMBL/GenBank/DDBJ whole genome shotgun (WGS) entry which is preliminary data.</text>
</comment>
<reference evidence="1" key="1">
    <citation type="submission" date="2020-05" db="EMBL/GenBank/DDBJ databases">
        <title>Large-scale comparative analyses of tick genomes elucidate their genetic diversity and vector capacities.</title>
        <authorList>
            <person name="Jia N."/>
            <person name="Wang J."/>
            <person name="Shi W."/>
            <person name="Du L."/>
            <person name="Sun Y."/>
            <person name="Zhan W."/>
            <person name="Jiang J."/>
            <person name="Wang Q."/>
            <person name="Zhang B."/>
            <person name="Ji P."/>
            <person name="Sakyi L.B."/>
            <person name="Cui X."/>
            <person name="Yuan T."/>
            <person name="Jiang B."/>
            <person name="Yang W."/>
            <person name="Lam T.T.-Y."/>
            <person name="Chang Q."/>
            <person name="Ding S."/>
            <person name="Wang X."/>
            <person name="Zhu J."/>
            <person name="Ruan X."/>
            <person name="Zhao L."/>
            <person name="Wei J."/>
            <person name="Que T."/>
            <person name="Du C."/>
            <person name="Cheng J."/>
            <person name="Dai P."/>
            <person name="Han X."/>
            <person name="Huang E."/>
            <person name="Gao Y."/>
            <person name="Liu J."/>
            <person name="Shao H."/>
            <person name="Ye R."/>
            <person name="Li L."/>
            <person name="Wei W."/>
            <person name="Wang X."/>
            <person name="Wang C."/>
            <person name="Yang T."/>
            <person name="Huo Q."/>
            <person name="Li W."/>
            <person name="Guo W."/>
            <person name="Chen H."/>
            <person name="Zhou L."/>
            <person name="Ni X."/>
            <person name="Tian J."/>
            <person name="Zhou Y."/>
            <person name="Sheng Y."/>
            <person name="Liu T."/>
            <person name="Pan Y."/>
            <person name="Xia L."/>
            <person name="Li J."/>
            <person name="Zhao F."/>
            <person name="Cao W."/>
        </authorList>
    </citation>
    <scope>NUCLEOTIDE SEQUENCE</scope>
    <source>
        <strain evidence="1">Dsil-2018</strain>
    </source>
</reference>
<proteinExistence type="predicted"/>
<evidence type="ECO:0000313" key="2">
    <source>
        <dbReference type="Proteomes" id="UP000821865"/>
    </source>
</evidence>
<organism evidence="1 2">
    <name type="scientific">Dermacentor silvarum</name>
    <name type="common">Tick</name>
    <dbReference type="NCBI Taxonomy" id="543639"/>
    <lineage>
        <taxon>Eukaryota</taxon>
        <taxon>Metazoa</taxon>
        <taxon>Ecdysozoa</taxon>
        <taxon>Arthropoda</taxon>
        <taxon>Chelicerata</taxon>
        <taxon>Arachnida</taxon>
        <taxon>Acari</taxon>
        <taxon>Parasitiformes</taxon>
        <taxon>Ixodida</taxon>
        <taxon>Ixodoidea</taxon>
        <taxon>Ixodidae</taxon>
        <taxon>Rhipicephalinae</taxon>
        <taxon>Dermacentor</taxon>
    </lineage>
</organism>
<dbReference type="EMBL" id="CM023477">
    <property type="protein sequence ID" value="KAH7937391.1"/>
    <property type="molecule type" value="Genomic_DNA"/>
</dbReference>
<evidence type="ECO:0000313" key="1">
    <source>
        <dbReference type="EMBL" id="KAH7937391.1"/>
    </source>
</evidence>
<dbReference type="Proteomes" id="UP000821865">
    <property type="component" value="Chromosome 8"/>
</dbReference>
<protein>
    <submittedName>
        <fullName evidence="1">Uncharacterized protein</fullName>
    </submittedName>
</protein>
<name>A0ACB8C8Z5_DERSI</name>
<gene>
    <name evidence="1" type="ORF">HPB49_011515</name>
</gene>
<accession>A0ACB8C8Z5</accession>